<dbReference type="RefSeq" id="WP_261295544.1">
    <property type="nucleotide sequence ID" value="NZ_JANQBK010000017.1"/>
</dbReference>
<dbReference type="InterPro" id="IPR050109">
    <property type="entry name" value="HTH-type_TetR-like_transc_reg"/>
</dbReference>
<organism evidence="6 7">
    <name type="scientific">Sphingomonas hylomeconis</name>
    <dbReference type="NCBI Taxonomy" id="1395958"/>
    <lineage>
        <taxon>Bacteria</taxon>
        <taxon>Pseudomonadati</taxon>
        <taxon>Pseudomonadota</taxon>
        <taxon>Alphaproteobacteria</taxon>
        <taxon>Sphingomonadales</taxon>
        <taxon>Sphingomonadaceae</taxon>
        <taxon>Sphingomonas</taxon>
    </lineage>
</organism>
<dbReference type="PRINTS" id="PR00455">
    <property type="entry name" value="HTHTETR"/>
</dbReference>
<accession>A0ABV7STJ6</accession>
<dbReference type="SUPFAM" id="SSF46689">
    <property type="entry name" value="Homeodomain-like"/>
    <property type="match status" value="1"/>
</dbReference>
<name>A0ABV7STJ6_9SPHN</name>
<keyword evidence="7" id="KW-1185">Reference proteome</keyword>
<proteinExistence type="predicted"/>
<dbReference type="InterPro" id="IPR001647">
    <property type="entry name" value="HTH_TetR"/>
</dbReference>
<protein>
    <submittedName>
        <fullName evidence="6">TetR/AcrR family transcriptional regulator</fullName>
    </submittedName>
</protein>
<dbReference type="PANTHER" id="PTHR30055:SF234">
    <property type="entry name" value="HTH-TYPE TRANSCRIPTIONAL REGULATOR BETI"/>
    <property type="match status" value="1"/>
</dbReference>
<comment type="caution">
    <text evidence="6">The sequence shown here is derived from an EMBL/GenBank/DDBJ whole genome shotgun (WGS) entry which is preliminary data.</text>
</comment>
<keyword evidence="2 4" id="KW-0238">DNA-binding</keyword>
<evidence type="ECO:0000256" key="4">
    <source>
        <dbReference type="PROSITE-ProRule" id="PRU00335"/>
    </source>
</evidence>
<keyword evidence="3" id="KW-0804">Transcription</keyword>
<evidence type="ECO:0000313" key="6">
    <source>
        <dbReference type="EMBL" id="MFC3579491.1"/>
    </source>
</evidence>
<sequence length="213" mass="23404">MIHDKDDLIEVTVAAGGSAGSRMDVRRGKIIAAARHLFAENGFHNTGIAQISKLSGVLVGQIYRDFANKEEIVAEIVERDLQPYLSDERLDRAVEAGDAQGVRAWIAYFIAGDDTHDSRLVAEIIAESTRNDRIAAIFRSVQVRLQRTIVAALEMLAPQPEKARRRAILADVILTMSGGIFQRRMAQSGPIAPDLIAALTGAIYREIDLLRQS</sequence>
<reference evidence="7" key="1">
    <citation type="journal article" date="2019" name="Int. J. Syst. Evol. Microbiol.">
        <title>The Global Catalogue of Microorganisms (GCM) 10K type strain sequencing project: providing services to taxonomists for standard genome sequencing and annotation.</title>
        <authorList>
            <consortium name="The Broad Institute Genomics Platform"/>
            <consortium name="The Broad Institute Genome Sequencing Center for Infectious Disease"/>
            <person name="Wu L."/>
            <person name="Ma J."/>
        </authorList>
    </citation>
    <scope>NUCLEOTIDE SEQUENCE [LARGE SCALE GENOMIC DNA]</scope>
    <source>
        <strain evidence="7">KCTC 42739</strain>
    </source>
</reference>
<gene>
    <name evidence="6" type="ORF">ACFONA_04875</name>
</gene>
<evidence type="ECO:0000256" key="3">
    <source>
        <dbReference type="ARBA" id="ARBA00023163"/>
    </source>
</evidence>
<dbReference type="PROSITE" id="PS50977">
    <property type="entry name" value="HTH_TETR_2"/>
    <property type="match status" value="1"/>
</dbReference>
<keyword evidence="1" id="KW-0805">Transcription regulation</keyword>
<dbReference type="InterPro" id="IPR009057">
    <property type="entry name" value="Homeodomain-like_sf"/>
</dbReference>
<dbReference type="Gene3D" id="1.10.357.10">
    <property type="entry name" value="Tetracycline Repressor, domain 2"/>
    <property type="match status" value="1"/>
</dbReference>
<dbReference type="Proteomes" id="UP001595713">
    <property type="component" value="Unassembled WGS sequence"/>
</dbReference>
<dbReference type="EMBL" id="JBHRXP010000002">
    <property type="protein sequence ID" value="MFC3579491.1"/>
    <property type="molecule type" value="Genomic_DNA"/>
</dbReference>
<feature type="DNA-binding region" description="H-T-H motif" evidence="4">
    <location>
        <begin position="47"/>
        <end position="66"/>
    </location>
</feature>
<evidence type="ECO:0000313" key="7">
    <source>
        <dbReference type="Proteomes" id="UP001595713"/>
    </source>
</evidence>
<dbReference type="Pfam" id="PF00440">
    <property type="entry name" value="TetR_N"/>
    <property type="match status" value="1"/>
</dbReference>
<evidence type="ECO:0000256" key="1">
    <source>
        <dbReference type="ARBA" id="ARBA00023015"/>
    </source>
</evidence>
<dbReference type="PANTHER" id="PTHR30055">
    <property type="entry name" value="HTH-TYPE TRANSCRIPTIONAL REGULATOR RUTR"/>
    <property type="match status" value="1"/>
</dbReference>
<evidence type="ECO:0000256" key="2">
    <source>
        <dbReference type="ARBA" id="ARBA00023125"/>
    </source>
</evidence>
<evidence type="ECO:0000259" key="5">
    <source>
        <dbReference type="PROSITE" id="PS50977"/>
    </source>
</evidence>
<feature type="domain" description="HTH tetR-type" evidence="5">
    <location>
        <begin position="24"/>
        <end position="84"/>
    </location>
</feature>